<dbReference type="PANTHER" id="PTHR22835">
    <property type="entry name" value="ZINC FINGER FYVE DOMAIN CONTAINING PROTEIN"/>
    <property type="match status" value="1"/>
</dbReference>
<keyword evidence="4" id="KW-1185">Reference proteome</keyword>
<comment type="caution">
    <text evidence="3">The sequence shown here is derived from an EMBL/GenBank/DDBJ whole genome shotgun (WGS) entry which is preliminary data.</text>
</comment>
<dbReference type="EMBL" id="BKCP01003447">
    <property type="protein sequence ID" value="GER29256.1"/>
    <property type="molecule type" value="Genomic_DNA"/>
</dbReference>
<gene>
    <name evidence="3" type="ORF">STAS_05112</name>
</gene>
<dbReference type="Pfam" id="PF00657">
    <property type="entry name" value="Lipase_GDSL"/>
    <property type="match status" value="1"/>
</dbReference>
<sequence>MITGKDECIRNRLPKPDLDLSKALFTLDNGQNDVTFGIRTLSYQLQKKVIPRIVALFISQIGVLYERGGRTFWKHNTGPIGCLPVAIAKVQKPAPPVYLDEFGCVKTQNDVSLLFNKVSKDEIVRLRANLSTASIVYIDVYAATYEPITTAKKSSSLVGHFAGFEDPFTTCCGYHGIDYDVYCGNTENVNGTHAFAASCLNPSKVISWDGVHYSEAAK</sequence>
<keyword evidence="3" id="KW-0378">Hydrolase</keyword>
<name>A0A5A7P9N5_STRAF</name>
<reference evidence="4" key="1">
    <citation type="journal article" date="2019" name="Curr. Biol.">
        <title>Genome Sequence of Striga asiatica Provides Insight into the Evolution of Plant Parasitism.</title>
        <authorList>
            <person name="Yoshida S."/>
            <person name="Kim S."/>
            <person name="Wafula E.K."/>
            <person name="Tanskanen J."/>
            <person name="Kim Y.M."/>
            <person name="Honaas L."/>
            <person name="Yang Z."/>
            <person name="Spallek T."/>
            <person name="Conn C.E."/>
            <person name="Ichihashi Y."/>
            <person name="Cheong K."/>
            <person name="Cui S."/>
            <person name="Der J.P."/>
            <person name="Gundlach H."/>
            <person name="Jiao Y."/>
            <person name="Hori C."/>
            <person name="Ishida J.K."/>
            <person name="Kasahara H."/>
            <person name="Kiba T."/>
            <person name="Kim M.S."/>
            <person name="Koo N."/>
            <person name="Laohavisit A."/>
            <person name="Lee Y.H."/>
            <person name="Lumba S."/>
            <person name="McCourt P."/>
            <person name="Mortimer J.C."/>
            <person name="Mutuku J.M."/>
            <person name="Nomura T."/>
            <person name="Sasaki-Sekimoto Y."/>
            <person name="Seto Y."/>
            <person name="Wang Y."/>
            <person name="Wakatake T."/>
            <person name="Sakakibara H."/>
            <person name="Demura T."/>
            <person name="Yamaguchi S."/>
            <person name="Yoneyama K."/>
            <person name="Manabe R.I."/>
            <person name="Nelson D.C."/>
            <person name="Schulman A.H."/>
            <person name="Timko M.P."/>
            <person name="dePamphilis C.W."/>
            <person name="Choi D."/>
            <person name="Shirasu K."/>
        </authorList>
    </citation>
    <scope>NUCLEOTIDE SEQUENCE [LARGE SCALE GENOMIC DNA]</scope>
    <source>
        <strain evidence="4">cv. UVA1</strain>
    </source>
</reference>
<evidence type="ECO:0000256" key="2">
    <source>
        <dbReference type="ARBA" id="ARBA00023180"/>
    </source>
</evidence>
<accession>A0A5A7P9N5</accession>
<dbReference type="Gene3D" id="3.40.50.1110">
    <property type="entry name" value="SGNH hydrolase"/>
    <property type="match status" value="1"/>
</dbReference>
<comment type="similarity">
    <text evidence="1">Belongs to the 'GDSL' lipolytic enzyme family.</text>
</comment>
<protein>
    <submittedName>
        <fullName evidence="3">GDSL-like Lipase/Acylhydrolase superfamily protein</fullName>
    </submittedName>
</protein>
<dbReference type="InterPro" id="IPR036514">
    <property type="entry name" value="SGNH_hydro_sf"/>
</dbReference>
<evidence type="ECO:0000313" key="3">
    <source>
        <dbReference type="EMBL" id="GER29256.1"/>
    </source>
</evidence>
<dbReference type="PANTHER" id="PTHR22835:SF669">
    <property type="entry name" value="ALPHA-L-FUCOSIDASE"/>
    <property type="match status" value="1"/>
</dbReference>
<evidence type="ECO:0000256" key="1">
    <source>
        <dbReference type="ARBA" id="ARBA00008668"/>
    </source>
</evidence>
<organism evidence="3 4">
    <name type="scientific">Striga asiatica</name>
    <name type="common">Asiatic witchweed</name>
    <name type="synonym">Buchnera asiatica</name>
    <dbReference type="NCBI Taxonomy" id="4170"/>
    <lineage>
        <taxon>Eukaryota</taxon>
        <taxon>Viridiplantae</taxon>
        <taxon>Streptophyta</taxon>
        <taxon>Embryophyta</taxon>
        <taxon>Tracheophyta</taxon>
        <taxon>Spermatophyta</taxon>
        <taxon>Magnoliopsida</taxon>
        <taxon>eudicotyledons</taxon>
        <taxon>Gunneridae</taxon>
        <taxon>Pentapetalae</taxon>
        <taxon>asterids</taxon>
        <taxon>lamiids</taxon>
        <taxon>Lamiales</taxon>
        <taxon>Orobanchaceae</taxon>
        <taxon>Buchnereae</taxon>
        <taxon>Striga</taxon>
    </lineage>
</organism>
<evidence type="ECO:0000313" key="4">
    <source>
        <dbReference type="Proteomes" id="UP000325081"/>
    </source>
</evidence>
<proteinExistence type="inferred from homology"/>
<keyword evidence="2" id="KW-0325">Glycoprotein</keyword>
<dbReference type="InterPro" id="IPR001087">
    <property type="entry name" value="GDSL"/>
</dbReference>
<dbReference type="OrthoDB" id="1600564at2759"/>
<dbReference type="Proteomes" id="UP000325081">
    <property type="component" value="Unassembled WGS sequence"/>
</dbReference>
<dbReference type="GO" id="GO:0016788">
    <property type="term" value="F:hydrolase activity, acting on ester bonds"/>
    <property type="evidence" value="ECO:0007669"/>
    <property type="project" value="InterPro"/>
</dbReference>
<dbReference type="AlphaFoldDB" id="A0A5A7P9N5"/>